<organism evidence="2 3">
    <name type="scientific">Batillaria attramentaria</name>
    <dbReference type="NCBI Taxonomy" id="370345"/>
    <lineage>
        <taxon>Eukaryota</taxon>
        <taxon>Metazoa</taxon>
        <taxon>Spiralia</taxon>
        <taxon>Lophotrochozoa</taxon>
        <taxon>Mollusca</taxon>
        <taxon>Gastropoda</taxon>
        <taxon>Caenogastropoda</taxon>
        <taxon>Sorbeoconcha</taxon>
        <taxon>Cerithioidea</taxon>
        <taxon>Batillariidae</taxon>
        <taxon>Batillaria</taxon>
    </lineage>
</organism>
<protein>
    <submittedName>
        <fullName evidence="2">Uncharacterized protein</fullName>
    </submittedName>
</protein>
<keyword evidence="3" id="KW-1185">Reference proteome</keyword>
<reference evidence="2 3" key="1">
    <citation type="journal article" date="2023" name="Sci. Data">
        <title>Genome assembly of the Korean intertidal mud-creeper Batillaria attramentaria.</title>
        <authorList>
            <person name="Patra A.K."/>
            <person name="Ho P.T."/>
            <person name="Jun S."/>
            <person name="Lee S.J."/>
            <person name="Kim Y."/>
            <person name="Won Y.J."/>
        </authorList>
    </citation>
    <scope>NUCLEOTIDE SEQUENCE [LARGE SCALE GENOMIC DNA]</scope>
    <source>
        <strain evidence="2">Wonlab-2016</strain>
    </source>
</reference>
<dbReference type="EMBL" id="JACVVK020000318">
    <property type="protein sequence ID" value="KAK7478708.1"/>
    <property type="molecule type" value="Genomic_DNA"/>
</dbReference>
<evidence type="ECO:0000256" key="1">
    <source>
        <dbReference type="SAM" id="MobiDB-lite"/>
    </source>
</evidence>
<evidence type="ECO:0000313" key="2">
    <source>
        <dbReference type="EMBL" id="KAK7478708.1"/>
    </source>
</evidence>
<evidence type="ECO:0000313" key="3">
    <source>
        <dbReference type="Proteomes" id="UP001519460"/>
    </source>
</evidence>
<sequence>MFSNPGAAPSITMTFPVPHESYRGSEQFDDHDDKDAKKTQEDEGGIKDRTETEFDDDVAAVVVHPRQRPNNIWL</sequence>
<dbReference type="Proteomes" id="UP001519460">
    <property type="component" value="Unassembled WGS sequence"/>
</dbReference>
<accession>A0ABD0JVW2</accession>
<gene>
    <name evidence="2" type="ORF">BaRGS_00030012</name>
</gene>
<feature type="region of interest" description="Disordered" evidence="1">
    <location>
        <begin position="1"/>
        <end position="53"/>
    </location>
</feature>
<comment type="caution">
    <text evidence="2">The sequence shown here is derived from an EMBL/GenBank/DDBJ whole genome shotgun (WGS) entry which is preliminary data.</text>
</comment>
<dbReference type="AlphaFoldDB" id="A0ABD0JVW2"/>
<name>A0ABD0JVW2_9CAEN</name>
<proteinExistence type="predicted"/>
<feature type="compositionally biased region" description="Basic and acidic residues" evidence="1">
    <location>
        <begin position="20"/>
        <end position="52"/>
    </location>
</feature>